<gene>
    <name evidence="2" type="ORF">BOVATA_003970</name>
</gene>
<dbReference type="SUPFAM" id="SSF47954">
    <property type="entry name" value="Cyclin-like"/>
    <property type="match status" value="1"/>
</dbReference>
<dbReference type="InterPro" id="IPR006671">
    <property type="entry name" value="Cyclin_N"/>
</dbReference>
<dbReference type="OrthoDB" id="340962at2759"/>
<dbReference type="GeneID" id="39872674"/>
<accession>A0A2H6K7C9</accession>
<reference evidence="2 3" key="1">
    <citation type="journal article" date="2017" name="BMC Genomics">
        <title>Whole-genome assembly of Babesia ovata and comparative genomics between closely related pathogens.</title>
        <authorList>
            <person name="Yamagishi J."/>
            <person name="Asada M."/>
            <person name="Hakimi H."/>
            <person name="Tanaka T.Q."/>
            <person name="Sugimoto C."/>
            <person name="Kawazu S."/>
        </authorList>
    </citation>
    <scope>NUCLEOTIDE SEQUENCE [LARGE SCALE GENOMIC DNA]</scope>
    <source>
        <strain evidence="2 3">Miyake</strain>
    </source>
</reference>
<dbReference type="AlphaFoldDB" id="A0A2H6K7C9"/>
<comment type="caution">
    <text evidence="2">The sequence shown here is derived from an EMBL/GenBank/DDBJ whole genome shotgun (WGS) entry which is preliminary data.</text>
</comment>
<dbReference type="CDD" id="cd20524">
    <property type="entry name" value="CYCLIN_CCNH_rpt1"/>
    <property type="match status" value="1"/>
</dbReference>
<evidence type="ECO:0000313" key="3">
    <source>
        <dbReference type="Proteomes" id="UP000236319"/>
    </source>
</evidence>
<evidence type="ECO:0000313" key="2">
    <source>
        <dbReference type="EMBL" id="GBE58904.1"/>
    </source>
</evidence>
<dbReference type="Gene3D" id="1.10.472.10">
    <property type="entry name" value="Cyclin-like"/>
    <property type="match status" value="1"/>
</dbReference>
<evidence type="ECO:0000259" key="1">
    <source>
        <dbReference type="Pfam" id="PF00134"/>
    </source>
</evidence>
<organism evidence="2 3">
    <name type="scientific">Babesia ovata</name>
    <dbReference type="NCBI Taxonomy" id="189622"/>
    <lineage>
        <taxon>Eukaryota</taxon>
        <taxon>Sar</taxon>
        <taxon>Alveolata</taxon>
        <taxon>Apicomplexa</taxon>
        <taxon>Aconoidasida</taxon>
        <taxon>Piroplasmida</taxon>
        <taxon>Babesiidae</taxon>
        <taxon>Babesia</taxon>
    </lineage>
</organism>
<feature type="domain" description="Cyclin N-terminal" evidence="1">
    <location>
        <begin position="77"/>
        <end position="160"/>
    </location>
</feature>
<name>A0A2H6K7C9_9APIC</name>
<keyword evidence="3" id="KW-1185">Reference proteome</keyword>
<dbReference type="Pfam" id="PF00134">
    <property type="entry name" value="Cyclin_N"/>
    <property type="match status" value="1"/>
</dbReference>
<dbReference type="EMBL" id="BDSA01000001">
    <property type="protein sequence ID" value="GBE58904.1"/>
    <property type="molecule type" value="Genomic_DNA"/>
</dbReference>
<dbReference type="InterPro" id="IPR036915">
    <property type="entry name" value="Cyclin-like_sf"/>
</dbReference>
<dbReference type="Proteomes" id="UP000236319">
    <property type="component" value="Unassembled WGS sequence"/>
</dbReference>
<sequence>MADSESKDDVAWPQKCTHFIRWLLPSVESLQEQQKLAFTAALARVKGSEKYNEGELPTLEDELWLVRFYAFQLSRFMAANHLKDSVKETALTFFNRFYLRRSMLEYDPRMIMFTCITLAIKLEDMWRNYYVDKLLGSVDGLNIARVFALEATVCDALEFNFLVLHTSDSMHIIRMRCMEYLKESLGIDDDILGEHLGMILSVCNDAEKDALYMHEDPEFIFLHTPTQLAVANFTRHCKKRMSSLVSVNKFLAKKMLYGDESRLPVLTKTLQSINDRFTRHMELRASMDSEEQKAGAILDKYLPLYSSL</sequence>
<dbReference type="VEuPathDB" id="PiroplasmaDB:BOVATA_003970"/>
<dbReference type="RefSeq" id="XP_028865147.1">
    <property type="nucleotide sequence ID" value="XM_029009314.1"/>
</dbReference>
<proteinExistence type="predicted"/>
<protein>
    <submittedName>
        <fullName evidence="2">Cyclin homologue</fullName>
    </submittedName>
</protein>